<reference evidence="1 2" key="1">
    <citation type="journal article" date="2015" name="Genome Announc.">
        <title>Complete Genome Sequences of Four Novel Escherichia coli Bacteriophages Belonging to New Phage Groups.</title>
        <authorList>
            <person name="Carstens A.B."/>
            <person name="Kot W."/>
            <person name="Hansen L.H."/>
        </authorList>
    </citation>
    <scope>NUCLEOTIDE SEQUENCE [LARGE SCALE GENOMIC DNA]</scope>
</reference>
<proteinExistence type="predicted"/>
<organism evidence="1 2">
    <name type="scientific">Escherichia phage CAjan</name>
    <dbReference type="NCBI Taxonomy" id="1610828"/>
    <lineage>
        <taxon>Viruses</taxon>
        <taxon>Duplodnaviria</taxon>
        <taxon>Heunggongvirae</taxon>
        <taxon>Uroviricota</taxon>
        <taxon>Caudoviricetes</taxon>
        <taxon>Queuovirinae</taxon>
        <taxon>Seuratvirus</taxon>
        <taxon>Seuratvirus cajan</taxon>
    </lineage>
</organism>
<dbReference type="RefSeq" id="YP_009196868.1">
    <property type="nucleotide sequence ID" value="NC_028776.1"/>
</dbReference>
<keyword evidence="2" id="KW-1185">Reference proteome</keyword>
<evidence type="ECO:0000313" key="1">
    <source>
        <dbReference type="EMBL" id="AJT60559.1"/>
    </source>
</evidence>
<dbReference type="GeneID" id="26624085"/>
<accession>A0A0D4DAN6</accession>
<dbReference type="OrthoDB" id="41397at10239"/>
<evidence type="ECO:0000313" key="2">
    <source>
        <dbReference type="Proteomes" id="UP000207637"/>
    </source>
</evidence>
<dbReference type="Proteomes" id="UP000207637">
    <property type="component" value="Segment"/>
</dbReference>
<sequence>MSRKYTLTRAQHALLIAAMRAEYAVHGWHSAMMRGKSIYADMRSQG</sequence>
<dbReference type="EMBL" id="KP064094">
    <property type="protein sequence ID" value="AJT60559.1"/>
    <property type="molecule type" value="Genomic_DNA"/>
</dbReference>
<protein>
    <submittedName>
        <fullName evidence="1">Uncharacterized protein</fullName>
    </submittedName>
</protein>
<name>A0A0D4DAN6_9CAUD</name>
<dbReference type="KEGG" id="vg:26624085"/>